<evidence type="ECO:0000256" key="6">
    <source>
        <dbReference type="ARBA" id="ARBA00022737"/>
    </source>
</evidence>
<dbReference type="InterPro" id="IPR000014">
    <property type="entry name" value="PAS"/>
</dbReference>
<dbReference type="GO" id="GO:0048511">
    <property type="term" value="P:rhythmic process"/>
    <property type="evidence" value="ECO:0007669"/>
    <property type="project" value="UniProtKB-KW"/>
</dbReference>
<dbReference type="GO" id="GO:0004879">
    <property type="term" value="F:nuclear receptor activity"/>
    <property type="evidence" value="ECO:0007669"/>
    <property type="project" value="TreeGrafter"/>
</dbReference>
<keyword evidence="17" id="KW-0675">Receptor</keyword>
<name>A0AA47NW79_MERPO</name>
<evidence type="ECO:0000256" key="14">
    <source>
        <dbReference type="SAM" id="MobiDB-lite"/>
    </source>
</evidence>
<evidence type="ECO:0000256" key="2">
    <source>
        <dbReference type="ARBA" id="ARBA00004496"/>
    </source>
</evidence>
<sequence>MAYILFGVLPPVNNANIVRYDADDISLIIVHSSYFPLLLPFSKKLPGVDGVIKSNPSKRHRDRLNGELDRLTDLLPFTEDIRTRLDKLSVLRLSVGYLRVKGFFKCKLSPPPPTTTPSTMKKQSAMCPSGNGQTRSGLDVTNFSEGDFLLQALNGFVIVVTGEGLVFYSSPTIQDYLGFHQSDVVHQSVYELIHTDDRSMFREQLHFALNPKPYAADQGGDMTALQCSSDQVKYDPERIPPENSSFLERSFVCRFRCLLDNSSGFLALKFQGRLKYLHGQSVMSEDGSRIQTQLALFSIAVPVQAPSILEIRTKTLIFQTKHKLDFTPMGIDNRGKVVLGYSETELCMRGSGYQFVHAADMMYCADNHLRMIKTGESGLTVFRLLSKSGGWVWVQSNAKLVYKGGRPDFIIARQRALVNAEGEAHLRQRRLQLPFNFTTGEALLYEVGPTLDIAQMQSSRNFSSRSGSGGQDQKNDMGGLLGCFLKQDETIYIQDTEPQLPVDQVFMESRALVNVPSDPWQALGLRGDTSGNVLIKEEGHPSVVAMMDALENLAHDGELCSALEGLDVDPNELMEWENTLQKLSQEENGDGDNRTKHELESLLNNDIFAYMDNVLFKEIAEANLNSSQSSCFSAVNNNQGEPFGQVAHYSGSGGICDMMMFQSPSVDGNAHSPAKGLISAVPQPTHKGPVSVTGQGMAQQTPTMFKGTQKLSHYGPPIPEAGTSVSAAPQLLTNFFNPSVNLPGLNLPTLPLDSNDQRSFEPCGQASISHYQGVAGKTLSNQVLSNQALSNHTLSNQALSNHALSNQALSNHALSNQALSNHALSNQALSNHALSNQALSNHALSNQALSNHALANQTLANQTLANQTLANQTLPNQMLSNQALANQSLQPCPLIGMPAAPIAANGHVLQGSIRQPAIHVAPSGVAPVLSILPQNDFSLPANPGENSAHNLFAGNCLVQGDAPFQTHSNNHRVPQWQQNLQHQQQTLPHADIAPNAHALPAGSHSQAPESQRLAGLWAQNHNGVNPAPHGGLVGPLRTTPSSCMLDKPTLSHTLAHPHPLTNGNLASANGTGFIPTMPPCQRANEAPVHQSPPKGYVQWGQGPLVGTTAIPQDNATLGAPSRQLLPANMSSSTPEDMHFQECNSQHYLDCNKHTQMLSLPAEDNDLLAIPPLVDGNIYFSDHVKQASTEGTKSNPSKRHRDRLNGELERLASLLPFPEEVTTSLDKLSILRLSVSYLRAKNFFSVALKSSTCNIVVPNGPSSDSSKAVGLSDAWLPEGELLLQALNGFVLVLSADGTIFYSSHTIQDYLGFHQTDVMHQSVYELVHTEDQQELRKNLHWALNPPAATIVAMNQHSPTDMEHDGNAALVTYNPEQLPPENSSFLERNFVCRFRCLLDNSSGFLALTLQGRLKFLHGQNQRQDNGGKAPAQLALFAIATPLQPPSILEIRTKNMIFRTKHKLDFTPMACDAKGKIVLGYTEAELRVRGSGYQFIHAADMLYCAENHVRMIKTGESGLTVFRLLTKENRWKWVQANARLVYKNGKPDYIIATQRPLVEEEGGEHLRKRSMHLPFTYATGEALLYQSNHPIPGFSDGVHEKNGSKSKKSRSERAAREGLDPGSLLGALMSQDESVYVCQPALEPKLAFHSSFLGDQLGFSELESHPGVHSGWDEPGNGIVGPGLPQPANSFDPLLSTLDSLSLGGQDMAADEEEGCSNGELFRALEGLGLSAEDLELLLLDERMIRVEMDPDRVPSLDDLLTNDEILSYIHDSLEAKTEVAEDGGTPLVGQAPIIQLSQQMQQHLSMRSGKVGQDWVNQNNHSGVNGDYLGQSQPITNGQWTAQDILAGSGTPVRARHCPATQTLFNGKAPQSDGQQHQQQQAHQHYLQQQQHPPATQGPLPLQHHAKQKGENLNGPSNGPSTDHQVGKGQWQDFGFRHDPGENLCGGANTCLSNGQAPVSTPSLDACIEFAMQPELQSMDYPVNGGGLYEGVGAAVSSYQRMNHKHQQEQQHFPLPLAQVLSSLSQCPAPNATLEQILGVNQPCRQLDPYGMVAPDVAHDPNHSKVSQTMWRWCISVVLCVCVCVCLCLCMENGCILNSTYPGNCALPNGNGAAPPNGQMPGPDSLPSLADPQVTGFYL</sequence>
<dbReference type="SUPFAM" id="SSF55785">
    <property type="entry name" value="PYP-like sensor domain (PAS domain)"/>
    <property type="match status" value="4"/>
</dbReference>
<dbReference type="SMART" id="SM00086">
    <property type="entry name" value="PAC"/>
    <property type="match status" value="2"/>
</dbReference>
<evidence type="ECO:0000256" key="8">
    <source>
        <dbReference type="ARBA" id="ARBA00023015"/>
    </source>
</evidence>
<feature type="compositionally biased region" description="Low complexity" evidence="14">
    <location>
        <begin position="1872"/>
        <end position="1889"/>
    </location>
</feature>
<dbReference type="FunFam" id="3.30.450.20:FF:000035">
    <property type="entry name" value="Aryl hydrocarbon receptor"/>
    <property type="match status" value="2"/>
</dbReference>
<feature type="domain" description="PAS" evidence="15">
    <location>
        <begin position="149"/>
        <end position="212"/>
    </location>
</feature>
<feature type="compositionally biased region" description="Polar residues" evidence="14">
    <location>
        <begin position="1911"/>
        <end position="1921"/>
    </location>
</feature>
<evidence type="ECO:0000256" key="1">
    <source>
        <dbReference type="ARBA" id="ARBA00004123"/>
    </source>
</evidence>
<dbReference type="SUPFAM" id="SSF141571">
    <property type="entry name" value="Pentapeptide repeat-like"/>
    <property type="match status" value="1"/>
</dbReference>
<dbReference type="Gene3D" id="4.10.280.10">
    <property type="entry name" value="Helix-loop-helix DNA-binding domain"/>
    <property type="match status" value="2"/>
</dbReference>
<dbReference type="PANTHER" id="PTHR10649:SF18">
    <property type="entry name" value="ARYL HYDROCARBON RECEPTOR 1 BETA"/>
    <property type="match status" value="1"/>
</dbReference>
<feature type="domain" description="BHLH" evidence="16">
    <location>
        <begin position="1187"/>
        <end position="1240"/>
    </location>
</feature>
<keyword evidence="9" id="KW-0090">Biological rhythms</keyword>
<dbReference type="Pfam" id="PF00989">
    <property type="entry name" value="PAS"/>
    <property type="match status" value="2"/>
</dbReference>
<reference evidence="17" key="1">
    <citation type="journal article" date="2023" name="Front. Mar. Sci.">
        <title>A new Merluccius polli reference genome to investigate the effects of global change in West African waters.</title>
        <authorList>
            <person name="Mateo J.L."/>
            <person name="Blanco-Fernandez C."/>
            <person name="Garcia-Vazquez E."/>
            <person name="Machado-Schiaffino G."/>
        </authorList>
    </citation>
    <scope>NUCLEOTIDE SEQUENCE</scope>
    <source>
        <strain evidence="17">C29</strain>
        <tissue evidence="17">Fin</tissue>
    </source>
</reference>
<dbReference type="Gene3D" id="3.30.450.20">
    <property type="entry name" value="PAS domain"/>
    <property type="match status" value="4"/>
</dbReference>
<dbReference type="InterPro" id="IPR013655">
    <property type="entry name" value="PAS_fold_3"/>
</dbReference>
<comment type="subcellular location">
    <subcellularLocation>
        <location evidence="2">Cytoplasm</location>
    </subcellularLocation>
    <subcellularLocation>
        <location evidence="1">Nucleus</location>
    </subcellularLocation>
</comment>
<evidence type="ECO:0000256" key="9">
    <source>
        <dbReference type="ARBA" id="ARBA00023108"/>
    </source>
</evidence>
<dbReference type="GO" id="GO:0005737">
    <property type="term" value="C:cytoplasm"/>
    <property type="evidence" value="ECO:0007669"/>
    <property type="project" value="UniProtKB-SubCell"/>
</dbReference>
<dbReference type="SUPFAM" id="SSF47459">
    <property type="entry name" value="HLH, helix-loop-helix DNA-binding domain"/>
    <property type="match status" value="2"/>
</dbReference>
<evidence type="ECO:0000256" key="5">
    <source>
        <dbReference type="ARBA" id="ARBA00022491"/>
    </source>
</evidence>
<keyword evidence="10" id="KW-0238">DNA-binding</keyword>
<keyword evidence="7" id="KW-0013">ADP-ribosylation</keyword>
<dbReference type="Proteomes" id="UP001174136">
    <property type="component" value="Unassembled WGS sequence"/>
</dbReference>
<evidence type="ECO:0000313" key="18">
    <source>
        <dbReference type="Proteomes" id="UP001174136"/>
    </source>
</evidence>
<feature type="region of interest" description="Disordered" evidence="14">
    <location>
        <begin position="1861"/>
        <end position="1932"/>
    </location>
</feature>
<dbReference type="InterPro" id="IPR013767">
    <property type="entry name" value="PAS_fold"/>
</dbReference>
<dbReference type="GO" id="GO:1904613">
    <property type="term" value="P:cellular response to 2,3,7,8-tetrachlorodibenzodioxine"/>
    <property type="evidence" value="ECO:0007669"/>
    <property type="project" value="UniProtKB-ARBA"/>
</dbReference>
<dbReference type="EMBL" id="JAOPHQ010003992">
    <property type="protein sequence ID" value="KAK0140971.1"/>
    <property type="molecule type" value="Genomic_DNA"/>
</dbReference>
<dbReference type="GO" id="GO:0006805">
    <property type="term" value="P:xenobiotic metabolic process"/>
    <property type="evidence" value="ECO:0007669"/>
    <property type="project" value="InterPro"/>
</dbReference>
<comment type="caution">
    <text evidence="17">The sequence shown here is derived from an EMBL/GenBank/DDBJ whole genome shotgun (WGS) entry which is preliminary data.</text>
</comment>
<dbReference type="PROSITE" id="PS50888">
    <property type="entry name" value="BHLH"/>
    <property type="match status" value="2"/>
</dbReference>
<dbReference type="CDD" id="cd11436">
    <property type="entry name" value="bHLH-PAS_AhR"/>
    <property type="match status" value="1"/>
</dbReference>
<dbReference type="FunFam" id="3.30.450.20:FF:000019">
    <property type="entry name" value="Aryl hydrocarbon receptor 1"/>
    <property type="match status" value="2"/>
</dbReference>
<feature type="region of interest" description="Disordered" evidence="14">
    <location>
        <begin position="1590"/>
        <end position="1615"/>
    </location>
</feature>
<dbReference type="CDD" id="cd00130">
    <property type="entry name" value="PAS"/>
    <property type="match status" value="4"/>
</dbReference>
<keyword evidence="18" id="KW-1185">Reference proteome</keyword>
<dbReference type="InterPro" id="IPR039091">
    <property type="entry name" value="AHR/AHRR"/>
</dbReference>
<keyword evidence="12" id="KW-0804">Transcription</keyword>
<keyword evidence="6" id="KW-0677">Repeat</keyword>
<evidence type="ECO:0000256" key="13">
    <source>
        <dbReference type="ARBA" id="ARBA00023242"/>
    </source>
</evidence>
<evidence type="ECO:0000256" key="12">
    <source>
        <dbReference type="ARBA" id="ARBA00023163"/>
    </source>
</evidence>
<dbReference type="SMART" id="SM00353">
    <property type="entry name" value="HLH"/>
    <property type="match status" value="2"/>
</dbReference>
<evidence type="ECO:0000259" key="16">
    <source>
        <dbReference type="PROSITE" id="PS50888"/>
    </source>
</evidence>
<evidence type="ECO:0000256" key="7">
    <source>
        <dbReference type="ARBA" id="ARBA00022765"/>
    </source>
</evidence>
<keyword evidence="11" id="KW-0010">Activator</keyword>
<evidence type="ECO:0000313" key="17">
    <source>
        <dbReference type="EMBL" id="KAK0140971.1"/>
    </source>
</evidence>
<dbReference type="SMART" id="SM00091">
    <property type="entry name" value="PAS"/>
    <property type="match status" value="4"/>
</dbReference>
<evidence type="ECO:0000256" key="3">
    <source>
        <dbReference type="ARBA" id="ARBA00015909"/>
    </source>
</evidence>
<gene>
    <name evidence="17" type="primary">AHR</name>
    <name evidence="17" type="ORF">N1851_022032</name>
</gene>
<organism evidence="17 18">
    <name type="scientific">Merluccius polli</name>
    <name type="common">Benguela hake</name>
    <name type="synonym">Merluccius cadenati</name>
    <dbReference type="NCBI Taxonomy" id="89951"/>
    <lineage>
        <taxon>Eukaryota</taxon>
        <taxon>Metazoa</taxon>
        <taxon>Chordata</taxon>
        <taxon>Craniata</taxon>
        <taxon>Vertebrata</taxon>
        <taxon>Euteleostomi</taxon>
        <taxon>Actinopterygii</taxon>
        <taxon>Neopterygii</taxon>
        <taxon>Teleostei</taxon>
        <taxon>Neoteleostei</taxon>
        <taxon>Acanthomorphata</taxon>
        <taxon>Zeiogadaria</taxon>
        <taxon>Gadariae</taxon>
        <taxon>Gadiformes</taxon>
        <taxon>Gadoidei</taxon>
        <taxon>Merlucciidae</taxon>
        <taxon>Merluccius</taxon>
    </lineage>
</organism>
<dbReference type="InterPro" id="IPR011598">
    <property type="entry name" value="bHLH_dom"/>
</dbReference>
<evidence type="ECO:0000256" key="10">
    <source>
        <dbReference type="ARBA" id="ARBA00023125"/>
    </source>
</evidence>
<evidence type="ECO:0000256" key="4">
    <source>
        <dbReference type="ARBA" id="ARBA00022490"/>
    </source>
</evidence>
<feature type="domain" description="BHLH" evidence="16">
    <location>
        <begin position="48"/>
        <end position="101"/>
    </location>
</feature>
<keyword evidence="5" id="KW-0678">Repressor</keyword>
<protein>
    <recommendedName>
        <fullName evidence="3">Aryl hydrocarbon receptor</fullName>
    </recommendedName>
</protein>
<keyword evidence="4" id="KW-0963">Cytoplasm</keyword>
<feature type="region of interest" description="Disordered" evidence="14">
    <location>
        <begin position="111"/>
        <end position="133"/>
    </location>
</feature>
<keyword evidence="8" id="KW-0805">Transcription regulation</keyword>
<dbReference type="PANTHER" id="PTHR10649">
    <property type="entry name" value="ARYL HYDROCARBON RECEPTOR"/>
    <property type="match status" value="1"/>
</dbReference>
<dbReference type="GO" id="GO:0046983">
    <property type="term" value="F:protein dimerization activity"/>
    <property type="evidence" value="ECO:0007669"/>
    <property type="project" value="InterPro"/>
</dbReference>
<evidence type="ECO:0000256" key="11">
    <source>
        <dbReference type="ARBA" id="ARBA00023159"/>
    </source>
</evidence>
<dbReference type="InterPro" id="IPR036638">
    <property type="entry name" value="HLH_DNA-bd_sf"/>
</dbReference>
<dbReference type="Pfam" id="PF00010">
    <property type="entry name" value="HLH"/>
    <property type="match status" value="1"/>
</dbReference>
<dbReference type="FunFam" id="4.10.280.10:FF:000024">
    <property type="entry name" value="Aryl hydrocarbon receptor 2"/>
    <property type="match status" value="2"/>
</dbReference>
<dbReference type="GO" id="GO:0005634">
    <property type="term" value="C:nucleus"/>
    <property type="evidence" value="ECO:0007669"/>
    <property type="project" value="UniProtKB-SubCell"/>
</dbReference>
<keyword evidence="13" id="KW-0539">Nucleus</keyword>
<dbReference type="CDD" id="cd19696">
    <property type="entry name" value="bHLH-PAS_AhR_like"/>
    <property type="match status" value="1"/>
</dbReference>
<dbReference type="InterPro" id="IPR001610">
    <property type="entry name" value="PAC"/>
</dbReference>
<feature type="compositionally biased region" description="Basic and acidic residues" evidence="14">
    <location>
        <begin position="1593"/>
        <end position="1615"/>
    </location>
</feature>
<proteinExistence type="predicted"/>
<dbReference type="InterPro" id="IPR033348">
    <property type="entry name" value="AHR_bHLH"/>
</dbReference>
<feature type="domain" description="PAS" evidence="15">
    <location>
        <begin position="1281"/>
        <end position="1344"/>
    </location>
</feature>
<accession>A0AA47NW79</accession>
<dbReference type="Pfam" id="PF08447">
    <property type="entry name" value="PAS_3"/>
    <property type="match status" value="2"/>
</dbReference>
<evidence type="ECO:0000259" key="15">
    <source>
        <dbReference type="PROSITE" id="PS50112"/>
    </source>
</evidence>
<dbReference type="PROSITE" id="PS50112">
    <property type="entry name" value="PAS"/>
    <property type="match status" value="2"/>
</dbReference>
<dbReference type="GO" id="GO:0000976">
    <property type="term" value="F:transcription cis-regulatory region binding"/>
    <property type="evidence" value="ECO:0007669"/>
    <property type="project" value="TreeGrafter"/>
</dbReference>
<dbReference type="GO" id="GO:0034751">
    <property type="term" value="C:aryl hydrocarbon receptor complex"/>
    <property type="evidence" value="ECO:0007669"/>
    <property type="project" value="TreeGrafter"/>
</dbReference>
<dbReference type="InterPro" id="IPR035965">
    <property type="entry name" value="PAS-like_dom_sf"/>
</dbReference>